<accession>A0AA97EMM4</accession>
<evidence type="ECO:0000256" key="1">
    <source>
        <dbReference type="SAM" id="Coils"/>
    </source>
</evidence>
<keyword evidence="4" id="KW-1185">Reference proteome</keyword>
<keyword evidence="2" id="KW-0732">Signal</keyword>
<feature type="chain" id="PRO_5041715325" evidence="2">
    <location>
        <begin position="21"/>
        <end position="788"/>
    </location>
</feature>
<gene>
    <name evidence="3" type="ORF">RNZ46_14680</name>
</gene>
<protein>
    <submittedName>
        <fullName evidence="3">PorP/SprF family type IX secretion system membrane protein</fullName>
    </submittedName>
</protein>
<name>A0AA97EMM4_9FLAO</name>
<organism evidence="3 4">
    <name type="scientific">Hwangdonia lutea</name>
    <dbReference type="NCBI Taxonomy" id="3075823"/>
    <lineage>
        <taxon>Bacteria</taxon>
        <taxon>Pseudomonadati</taxon>
        <taxon>Bacteroidota</taxon>
        <taxon>Flavobacteriia</taxon>
        <taxon>Flavobacteriales</taxon>
        <taxon>Flavobacteriaceae</taxon>
        <taxon>Hwangdonia</taxon>
    </lineage>
</organism>
<evidence type="ECO:0000313" key="3">
    <source>
        <dbReference type="EMBL" id="WOD43234.1"/>
    </source>
</evidence>
<dbReference type="Proteomes" id="UP001302486">
    <property type="component" value="Chromosome"/>
</dbReference>
<feature type="coiled-coil region" evidence="1">
    <location>
        <begin position="353"/>
        <end position="464"/>
    </location>
</feature>
<dbReference type="NCBIfam" id="TIGR03519">
    <property type="entry name" value="T9SS_PorP_fam"/>
    <property type="match status" value="1"/>
</dbReference>
<feature type="coiled-coil region" evidence="1">
    <location>
        <begin position="524"/>
        <end position="593"/>
    </location>
</feature>
<feature type="signal peptide" evidence="2">
    <location>
        <begin position="1"/>
        <end position="20"/>
    </location>
</feature>
<evidence type="ECO:0000313" key="4">
    <source>
        <dbReference type="Proteomes" id="UP001302486"/>
    </source>
</evidence>
<dbReference type="Pfam" id="PF11751">
    <property type="entry name" value="PorP_SprF"/>
    <property type="match status" value="1"/>
</dbReference>
<dbReference type="EMBL" id="CP136521">
    <property type="protein sequence ID" value="WOD43234.1"/>
    <property type="molecule type" value="Genomic_DNA"/>
</dbReference>
<dbReference type="KEGG" id="hws:RNZ46_14680"/>
<reference evidence="4" key="1">
    <citation type="submission" date="2024-06" db="EMBL/GenBank/DDBJ databases">
        <title>Hwangdonia haimaensis gen. nov., sp. nov., a member of the family Flavobacteriaceae isolated from the haima cold seep.</title>
        <authorList>
            <person name="Li J."/>
        </authorList>
    </citation>
    <scope>NUCLEOTIDE SEQUENCE [LARGE SCALE GENOMIC DNA]</scope>
    <source>
        <strain evidence="4">SCSIO 19198</strain>
    </source>
</reference>
<evidence type="ECO:0000256" key="2">
    <source>
        <dbReference type="SAM" id="SignalP"/>
    </source>
</evidence>
<keyword evidence="1" id="KW-0175">Coiled coil</keyword>
<sequence>MKKLLLHIVLFFCIAPLAYAQDDGVVAFDVPTRNSLKFNKYTINPTFSFVREQNKYITFYNKRQWVQFDDAPLTYLASYSGRFRENMGIGVGVFQQDYGVLTTFGGLLNFAYNAALNTDSNLTFGVNLGFYKSGINEGRVNTNFPDPSLENIPSNSIITINPGINYGTAFVDFGVSIKHAVSYNLLTSEMMEDNPEQSVQGHIMYTGYMNSRGFFDESKFSGLLRSEFKKDQTIISGLVMLTVPKGIWAQAGYNSFYGVSGGLGLNITSQIAVEYNYEKAIGDVSAFGNSHEITLAYKFKNKERYNYSGDDEEQALLSTKKKRKVLAKNSTTPKMSAEERRIAKEEAQARIEARRLAATARAEERKLAAEQRQTKTEPEVQVLTDDDVNALGEKAEIEAQDKANEERLKLEEANRLKAEEATRLKLEEEAKAKLAAEAKAKAEAEEQAKIAQAEENARLEAENNAPVEAEEKVEEPEILEAAQKIDTVQLNGVMVPTANDKEALAMQSLAELTQASKLEQQELLTRLGATVDSKNQDLKDLKEENDLSERGIYKAPKPFKSISAENAKLESLKDEIDNVIESQNQQIAQLEILYNERLKTVNDKNDETNAFYFKAIQDLKTEQKQALDTKESLLSTLETIKVATEIERKRRIKRAAYDNEEDRYLKDRAALNQIKQFTQVASEPLTPEDFNSGEEHSNSIQIVKDVKNTDSGFYVVIGVHSDVAKRDEFLRKAVAAGQANIDFFFDVNTSKYYIYYQKFNDIESARNAMSLKGSQPYNHNMSMVKVEN</sequence>
<proteinExistence type="predicted"/>
<dbReference type="RefSeq" id="WP_316982922.1">
    <property type="nucleotide sequence ID" value="NZ_CP136521.1"/>
</dbReference>
<dbReference type="InterPro" id="IPR019861">
    <property type="entry name" value="PorP/SprF_Bacteroidetes"/>
</dbReference>
<dbReference type="AlphaFoldDB" id="A0AA97EMM4"/>